<accession>A0A6A6WLB4</accession>
<feature type="chain" id="PRO_5025606970" evidence="2">
    <location>
        <begin position="19"/>
        <end position="366"/>
    </location>
</feature>
<dbReference type="GO" id="GO:0016788">
    <property type="term" value="F:hydrolase activity, acting on ester bonds"/>
    <property type="evidence" value="ECO:0007669"/>
    <property type="project" value="InterPro"/>
</dbReference>
<feature type="signal peptide" evidence="2">
    <location>
        <begin position="1"/>
        <end position="18"/>
    </location>
</feature>
<sequence>MKFITIVAVAGALGFATAIPTQENGYGKGWDLRNFKSLVAFGDSYTDESRLAYFSENGAAPPVGTILQEGLATSTGGRVWARYVVQYTGVNLYNYAVSGAVCSNDITPRFLSEALGLFPSVQQYEIPAFIADSAYVSPQGNKVLDIPADQTVYAIWIGTNDLGNKAFLTDSQVKGKTLVDYMDCVYSALDEVYKNGGRYFVVMNVAPLQLLPQYAVPEAGGLSATQYWKDKPSNITEISYRMLESVVTVNDIYKYKTPYEVKVAQRYPGAQFAVFDTNALLSDIYYHPEQFLNGTAPLDVTSSVNVCDAVTEKCTRDPNADAYAWFDALHPSEQTDRIIAREFVELTKGASKYATYWGCEEGNLST</sequence>
<protein>
    <submittedName>
        <fullName evidence="3">GDSL lipase/acylhydrolase family protein</fullName>
    </submittedName>
</protein>
<name>A0A6A6WLB4_9PEZI</name>
<dbReference type="CDD" id="cd01846">
    <property type="entry name" value="fatty_acyltransferase_like"/>
    <property type="match status" value="1"/>
</dbReference>
<dbReference type="InterPro" id="IPR051058">
    <property type="entry name" value="GDSL_Est/Lipase"/>
</dbReference>
<evidence type="ECO:0000313" key="4">
    <source>
        <dbReference type="Proteomes" id="UP000799437"/>
    </source>
</evidence>
<dbReference type="OrthoDB" id="1600564at2759"/>
<proteinExistence type="predicted"/>
<keyword evidence="2" id="KW-0732">Signal</keyword>
<dbReference type="Proteomes" id="UP000799437">
    <property type="component" value="Unassembled WGS sequence"/>
</dbReference>
<dbReference type="InterPro" id="IPR001087">
    <property type="entry name" value="GDSL"/>
</dbReference>
<evidence type="ECO:0000313" key="3">
    <source>
        <dbReference type="EMBL" id="KAF2762963.1"/>
    </source>
</evidence>
<dbReference type="PANTHER" id="PTHR45648">
    <property type="entry name" value="GDSL LIPASE/ACYLHYDROLASE FAMILY PROTEIN (AFU_ORTHOLOGUE AFUA_4G14700)"/>
    <property type="match status" value="1"/>
</dbReference>
<dbReference type="Pfam" id="PF00657">
    <property type="entry name" value="Lipase_GDSL"/>
    <property type="match status" value="1"/>
</dbReference>
<dbReference type="InterPro" id="IPR036514">
    <property type="entry name" value="SGNH_hydro_sf"/>
</dbReference>
<evidence type="ECO:0000256" key="1">
    <source>
        <dbReference type="ARBA" id="ARBA00022801"/>
    </source>
</evidence>
<reference evidence="3" key="1">
    <citation type="journal article" date="2020" name="Stud. Mycol.">
        <title>101 Dothideomycetes genomes: a test case for predicting lifestyles and emergence of pathogens.</title>
        <authorList>
            <person name="Haridas S."/>
            <person name="Albert R."/>
            <person name="Binder M."/>
            <person name="Bloem J."/>
            <person name="Labutti K."/>
            <person name="Salamov A."/>
            <person name="Andreopoulos B."/>
            <person name="Baker S."/>
            <person name="Barry K."/>
            <person name="Bills G."/>
            <person name="Bluhm B."/>
            <person name="Cannon C."/>
            <person name="Castanera R."/>
            <person name="Culley D."/>
            <person name="Daum C."/>
            <person name="Ezra D."/>
            <person name="Gonzalez J."/>
            <person name="Henrissat B."/>
            <person name="Kuo A."/>
            <person name="Liang C."/>
            <person name="Lipzen A."/>
            <person name="Lutzoni F."/>
            <person name="Magnuson J."/>
            <person name="Mondo S."/>
            <person name="Nolan M."/>
            <person name="Ohm R."/>
            <person name="Pangilinan J."/>
            <person name="Park H.-J."/>
            <person name="Ramirez L."/>
            <person name="Alfaro M."/>
            <person name="Sun H."/>
            <person name="Tritt A."/>
            <person name="Yoshinaga Y."/>
            <person name="Zwiers L.-H."/>
            <person name="Turgeon B."/>
            <person name="Goodwin S."/>
            <person name="Spatafora J."/>
            <person name="Crous P."/>
            <person name="Grigoriev I."/>
        </authorList>
    </citation>
    <scope>NUCLEOTIDE SEQUENCE</scope>
    <source>
        <strain evidence="3">CBS 121739</strain>
    </source>
</reference>
<organism evidence="3 4">
    <name type="scientific">Pseudovirgaria hyperparasitica</name>
    <dbReference type="NCBI Taxonomy" id="470096"/>
    <lineage>
        <taxon>Eukaryota</taxon>
        <taxon>Fungi</taxon>
        <taxon>Dikarya</taxon>
        <taxon>Ascomycota</taxon>
        <taxon>Pezizomycotina</taxon>
        <taxon>Dothideomycetes</taxon>
        <taxon>Dothideomycetes incertae sedis</taxon>
        <taxon>Acrospermales</taxon>
        <taxon>Acrospermaceae</taxon>
        <taxon>Pseudovirgaria</taxon>
    </lineage>
</organism>
<dbReference type="RefSeq" id="XP_033605414.1">
    <property type="nucleotide sequence ID" value="XM_033745117.1"/>
</dbReference>
<dbReference type="GeneID" id="54486171"/>
<dbReference type="PANTHER" id="PTHR45648:SF22">
    <property type="entry name" value="GDSL LIPASE_ACYLHYDROLASE FAMILY PROTEIN (AFU_ORTHOLOGUE AFUA_4G14700)"/>
    <property type="match status" value="1"/>
</dbReference>
<dbReference type="EMBL" id="ML996565">
    <property type="protein sequence ID" value="KAF2762963.1"/>
    <property type="molecule type" value="Genomic_DNA"/>
</dbReference>
<gene>
    <name evidence="3" type="ORF">EJ05DRAFT_481824</name>
</gene>
<evidence type="ECO:0000256" key="2">
    <source>
        <dbReference type="SAM" id="SignalP"/>
    </source>
</evidence>
<dbReference type="Gene3D" id="3.40.50.1110">
    <property type="entry name" value="SGNH hydrolase"/>
    <property type="match status" value="1"/>
</dbReference>
<dbReference type="AlphaFoldDB" id="A0A6A6WLB4"/>
<dbReference type="SUPFAM" id="SSF52266">
    <property type="entry name" value="SGNH hydrolase"/>
    <property type="match status" value="1"/>
</dbReference>
<keyword evidence="4" id="KW-1185">Reference proteome</keyword>
<keyword evidence="1 3" id="KW-0378">Hydrolase</keyword>